<reference evidence="2" key="1">
    <citation type="submission" date="2019-06" db="EMBL/GenBank/DDBJ databases">
        <title>Gordonia isolated from sludge of a wastewater treatment plant.</title>
        <authorList>
            <person name="Tamura T."/>
            <person name="Aoyama K."/>
            <person name="Kang Y."/>
            <person name="Saito S."/>
            <person name="Akiyama N."/>
            <person name="Yazawa K."/>
            <person name="Gonoi T."/>
            <person name="Mikami Y."/>
        </authorList>
    </citation>
    <scope>NUCLEOTIDE SEQUENCE [LARGE SCALE GENOMIC DNA]</scope>
    <source>
        <strain evidence="2">NBRC 107697</strain>
    </source>
</reference>
<evidence type="ECO:0000313" key="1">
    <source>
        <dbReference type="EMBL" id="GED97715.1"/>
    </source>
</evidence>
<keyword evidence="2" id="KW-1185">Reference proteome</keyword>
<dbReference type="EMBL" id="BJOU01000001">
    <property type="protein sequence ID" value="GED97715.1"/>
    <property type="molecule type" value="Genomic_DNA"/>
</dbReference>
<dbReference type="InterPro" id="IPR014995">
    <property type="entry name" value="DUF1844"/>
</dbReference>
<dbReference type="Pfam" id="PF08899">
    <property type="entry name" value="DUF1844"/>
    <property type="match status" value="1"/>
</dbReference>
<protein>
    <recommendedName>
        <fullName evidence="3">Recombinase RecA</fullName>
    </recommendedName>
</protein>
<dbReference type="AlphaFoldDB" id="A0A7I9UXB0"/>
<dbReference type="OrthoDB" id="8481050at2"/>
<organism evidence="1 2">
    <name type="scientific">Gordonia crocea</name>
    <dbReference type="NCBI Taxonomy" id="589162"/>
    <lineage>
        <taxon>Bacteria</taxon>
        <taxon>Bacillati</taxon>
        <taxon>Actinomycetota</taxon>
        <taxon>Actinomycetes</taxon>
        <taxon>Mycobacteriales</taxon>
        <taxon>Gordoniaceae</taxon>
        <taxon>Gordonia</taxon>
    </lineage>
</organism>
<proteinExistence type="predicted"/>
<evidence type="ECO:0008006" key="3">
    <source>
        <dbReference type="Google" id="ProtNLM"/>
    </source>
</evidence>
<evidence type="ECO:0000313" key="2">
    <source>
        <dbReference type="Proteomes" id="UP000444980"/>
    </source>
</evidence>
<sequence>MTDDSYSTPTDDAQVNPDVRDLGDIPAIEVITRCIVMLMSSAAEKLGLAEGSSPDDVDLDEARKLITALAGLFDASRRDLGLHANPIRDGVKGLQAAFREASAYPDEPGEGPGEKLV</sequence>
<name>A0A7I9UXB0_9ACTN</name>
<gene>
    <name evidence="1" type="ORF">nbrc107697_17540</name>
</gene>
<accession>A0A7I9UXB0</accession>
<dbReference type="RefSeq" id="WP_161927006.1">
    <property type="nucleotide sequence ID" value="NZ_BJOU01000001.1"/>
</dbReference>
<comment type="caution">
    <text evidence="1">The sequence shown here is derived from an EMBL/GenBank/DDBJ whole genome shotgun (WGS) entry which is preliminary data.</text>
</comment>
<dbReference type="Proteomes" id="UP000444980">
    <property type="component" value="Unassembled WGS sequence"/>
</dbReference>